<feature type="transmembrane region" description="Helical" evidence="10">
    <location>
        <begin position="73"/>
        <end position="97"/>
    </location>
</feature>
<keyword evidence="3" id="KW-0050">Antiport</keyword>
<evidence type="ECO:0000256" key="6">
    <source>
        <dbReference type="ARBA" id="ARBA00022989"/>
    </source>
</evidence>
<feature type="transmembrane region" description="Helical" evidence="10">
    <location>
        <begin position="156"/>
        <end position="173"/>
    </location>
</feature>
<evidence type="ECO:0000256" key="5">
    <source>
        <dbReference type="ARBA" id="ARBA00022692"/>
    </source>
</evidence>
<dbReference type="Proteomes" id="UP001228690">
    <property type="component" value="Chromosome"/>
</dbReference>
<evidence type="ECO:0000256" key="8">
    <source>
        <dbReference type="ARBA" id="ARBA00023136"/>
    </source>
</evidence>
<name>A0ABY8MHJ0_9SPIO</name>
<reference evidence="11 12" key="1">
    <citation type="submission" date="2023-04" db="EMBL/GenBank/DDBJ databases">
        <title>Spirochaete genome identified in red abalone sample constitutes a novel genus.</title>
        <authorList>
            <person name="Sharma S.P."/>
            <person name="Purcell C.M."/>
            <person name="Hyde J.R."/>
            <person name="Severin A.J."/>
        </authorList>
    </citation>
    <scope>NUCLEOTIDE SEQUENCE [LARGE SCALE GENOMIC DNA]</scope>
    <source>
        <strain evidence="11 12">SP-2023</strain>
    </source>
</reference>
<dbReference type="RefSeq" id="WP_326926477.1">
    <property type="nucleotide sequence ID" value="NZ_CP123443.1"/>
</dbReference>
<evidence type="ECO:0000256" key="9">
    <source>
        <dbReference type="ARBA" id="ARBA00031636"/>
    </source>
</evidence>
<feature type="transmembrane region" description="Helical" evidence="10">
    <location>
        <begin position="433"/>
        <end position="456"/>
    </location>
</feature>
<keyword evidence="8 10" id="KW-0472">Membrane</keyword>
<evidence type="ECO:0000256" key="2">
    <source>
        <dbReference type="ARBA" id="ARBA00022448"/>
    </source>
</evidence>
<evidence type="ECO:0000256" key="1">
    <source>
        <dbReference type="ARBA" id="ARBA00004651"/>
    </source>
</evidence>
<evidence type="ECO:0000313" key="11">
    <source>
        <dbReference type="EMBL" id="WGK68304.1"/>
    </source>
</evidence>
<proteinExistence type="predicted"/>
<gene>
    <name evidence="11" type="ORF">P0082_07390</name>
</gene>
<keyword evidence="2" id="KW-0813">Transport</keyword>
<dbReference type="EMBL" id="CP123443">
    <property type="protein sequence ID" value="WGK68304.1"/>
    <property type="molecule type" value="Genomic_DNA"/>
</dbReference>
<dbReference type="InterPro" id="IPR002528">
    <property type="entry name" value="MATE_fam"/>
</dbReference>
<evidence type="ECO:0000313" key="12">
    <source>
        <dbReference type="Proteomes" id="UP001228690"/>
    </source>
</evidence>
<dbReference type="CDD" id="cd13133">
    <property type="entry name" value="MATE_like_7"/>
    <property type="match status" value="1"/>
</dbReference>
<feature type="transmembrane region" description="Helical" evidence="10">
    <location>
        <begin position="33"/>
        <end position="53"/>
    </location>
</feature>
<dbReference type="InterPro" id="IPR048279">
    <property type="entry name" value="MdtK-like"/>
</dbReference>
<sequence length="502" mass="55171">MPDYKNLFDSTTKPKIGADQANRLVVLDSYKKIFRLAYPVVLVNAVDTVMMMVDRLFLSRFGEGAEGGILLGGSMGGAVITLLAQAPVMGLLLYTNAIASQNFGRKDLPRCAQVVTQAMYWAILYYPLMLFFSRFVPAALEWMKHDPALAGAEWQYSRVLIGGAVFALLRLPLNSFFIASNRSGLVMKVSFIGMALNIPLDYWFIFDVPLLPGLFEGFGLGARGLRPGDLGLPTGIAGAAAATVVAQFLTFSLLMLLFLRQKREYRIREAWRFRPNIHREMLRFGLPASLEGFLTVFSFNAFLMLLYSISPLVAAAGTITFSWDLCNFTLLMGIGTATTTLVGRSLGAGDVAMARHFTKLILGAALAFSGFISLWFIFAPDLLSRAFIPEGTANQEALLDMSRTMLRLATFYLLADALGMVMRGALTGAGDTFAVMLIAVSMHFLLLAGTLIMLKVLGLGAIPIWTFFVVFVLVCNGAFVLRYATGHWAKHWARESPKYARD</sequence>
<evidence type="ECO:0000256" key="7">
    <source>
        <dbReference type="ARBA" id="ARBA00023065"/>
    </source>
</evidence>
<dbReference type="NCBIfam" id="TIGR00797">
    <property type="entry name" value="matE"/>
    <property type="match status" value="1"/>
</dbReference>
<keyword evidence="4" id="KW-1003">Cell membrane</keyword>
<dbReference type="PANTHER" id="PTHR43298:SF2">
    <property type="entry name" value="FMN_FAD EXPORTER YEEO-RELATED"/>
    <property type="match status" value="1"/>
</dbReference>
<feature type="transmembrane region" description="Helical" evidence="10">
    <location>
        <begin position="408"/>
        <end position="426"/>
    </location>
</feature>
<keyword evidence="5 10" id="KW-0812">Transmembrane</keyword>
<feature type="transmembrane region" description="Helical" evidence="10">
    <location>
        <begin position="281"/>
        <end position="308"/>
    </location>
</feature>
<feature type="transmembrane region" description="Helical" evidence="10">
    <location>
        <begin position="462"/>
        <end position="484"/>
    </location>
</feature>
<evidence type="ECO:0000256" key="4">
    <source>
        <dbReference type="ARBA" id="ARBA00022475"/>
    </source>
</evidence>
<keyword evidence="6 10" id="KW-1133">Transmembrane helix</keyword>
<feature type="transmembrane region" description="Helical" evidence="10">
    <location>
        <begin position="360"/>
        <end position="378"/>
    </location>
</feature>
<feature type="transmembrane region" description="Helical" evidence="10">
    <location>
        <begin position="118"/>
        <end position="136"/>
    </location>
</feature>
<evidence type="ECO:0000256" key="10">
    <source>
        <dbReference type="SAM" id="Phobius"/>
    </source>
</evidence>
<dbReference type="PANTHER" id="PTHR43298">
    <property type="entry name" value="MULTIDRUG RESISTANCE PROTEIN NORM-RELATED"/>
    <property type="match status" value="1"/>
</dbReference>
<feature type="transmembrane region" description="Helical" evidence="10">
    <location>
        <begin position="328"/>
        <end position="348"/>
    </location>
</feature>
<dbReference type="PIRSF" id="PIRSF006603">
    <property type="entry name" value="DinF"/>
    <property type="match status" value="1"/>
</dbReference>
<feature type="transmembrane region" description="Helical" evidence="10">
    <location>
        <begin position="185"/>
        <end position="205"/>
    </location>
</feature>
<keyword evidence="7" id="KW-0406">Ion transport</keyword>
<comment type="subcellular location">
    <subcellularLocation>
        <location evidence="1">Cell membrane</location>
        <topology evidence="1">Multi-pass membrane protein</topology>
    </subcellularLocation>
</comment>
<feature type="transmembrane region" description="Helical" evidence="10">
    <location>
        <begin position="236"/>
        <end position="260"/>
    </location>
</feature>
<evidence type="ECO:0000256" key="3">
    <source>
        <dbReference type="ARBA" id="ARBA00022449"/>
    </source>
</evidence>
<dbReference type="Pfam" id="PF01554">
    <property type="entry name" value="MatE"/>
    <property type="match status" value="2"/>
</dbReference>
<dbReference type="InterPro" id="IPR050222">
    <property type="entry name" value="MATE_MdtK"/>
</dbReference>
<keyword evidence="12" id="KW-1185">Reference proteome</keyword>
<protein>
    <recommendedName>
        <fullName evidence="9">Multidrug-efflux transporter</fullName>
    </recommendedName>
</protein>
<organism evidence="11 12">
    <name type="scientific">Candidatus Haliotispira prima</name>
    <dbReference type="NCBI Taxonomy" id="3034016"/>
    <lineage>
        <taxon>Bacteria</taxon>
        <taxon>Pseudomonadati</taxon>
        <taxon>Spirochaetota</taxon>
        <taxon>Spirochaetia</taxon>
        <taxon>Spirochaetales</taxon>
        <taxon>Spirochaetaceae</taxon>
        <taxon>Candidatus Haliotispira</taxon>
    </lineage>
</organism>
<accession>A0ABY8MHJ0</accession>